<reference evidence="3 4" key="1">
    <citation type="journal article" date="2018" name="Plant J.">
        <title>Genome sequences of Chlorella sorokiniana UTEX 1602 and Micractinium conductrix SAG 241.80: implications to maltose excretion by a green alga.</title>
        <authorList>
            <person name="Arriola M.B."/>
            <person name="Velmurugan N."/>
            <person name="Zhang Y."/>
            <person name="Plunkett M.H."/>
            <person name="Hondzo H."/>
            <person name="Barney B.M."/>
        </authorList>
    </citation>
    <scope>NUCLEOTIDE SEQUENCE [LARGE SCALE GENOMIC DNA]</scope>
    <source>
        <strain evidence="4">UTEX 1602</strain>
    </source>
</reference>
<accession>A0A2P6U4B8</accession>
<evidence type="ECO:0000256" key="1">
    <source>
        <dbReference type="ARBA" id="ARBA00022737"/>
    </source>
</evidence>
<dbReference type="EMBL" id="LHPG02000001">
    <property type="protein sequence ID" value="PRW61157.1"/>
    <property type="molecule type" value="Genomic_DNA"/>
</dbReference>
<dbReference type="GO" id="GO:0016020">
    <property type="term" value="C:membrane"/>
    <property type="evidence" value="ECO:0007669"/>
    <property type="project" value="UniProtKB-ARBA"/>
</dbReference>
<evidence type="ECO:0000313" key="3">
    <source>
        <dbReference type="EMBL" id="PRW61157.1"/>
    </source>
</evidence>
<dbReference type="SUPFAM" id="SSF82185">
    <property type="entry name" value="Histone H3 K4-specific methyltransferase SET7/9 N-terminal domain"/>
    <property type="match status" value="1"/>
</dbReference>
<feature type="region of interest" description="Disordered" evidence="2">
    <location>
        <begin position="307"/>
        <end position="395"/>
    </location>
</feature>
<evidence type="ECO:0000313" key="4">
    <source>
        <dbReference type="Proteomes" id="UP000239899"/>
    </source>
</evidence>
<protein>
    <submittedName>
        <fullName evidence="3">Morn repeat 1 (Nucleomorph)</fullName>
    </submittedName>
</protein>
<feature type="compositionally biased region" description="Acidic residues" evidence="2">
    <location>
        <begin position="348"/>
        <end position="364"/>
    </location>
</feature>
<gene>
    <name evidence="3" type="ORF">C2E21_0545</name>
</gene>
<proteinExistence type="predicted"/>
<dbReference type="Proteomes" id="UP000239899">
    <property type="component" value="Unassembled WGS sequence"/>
</dbReference>
<dbReference type="AlphaFoldDB" id="A0A2P6U4B8"/>
<sequence>MAENEEQPLEPKWVGKGGLAGAISRDNPQWWLAGSLHPYAPFPGNALKWNSFVYDDGTTYEGLMMNDVPHNKGVLIFGNGLGGGIQKTDRGDKYEGEFDTGFANGMGQYTSTRGKVYRGEWLTGQRHGCGVEYDTTPFTKRVEAGMDADQAWKEAQPEIEKSKRYGTWLRDTYFSGPDDSGRWCHIAEIKGVEQEVRQVVSKSRLFQFKPDGEVTFRFAQDGNGMPAPTMQDPLHYPHGTKFLAPGPLGQCHPIPDNEPLKAAMATAADLHALIYQSYNLPYDITPGSLLDKATKLWRKKQARRQRALEKKLQREQQRIRRMEAADAAARGEGRKAAAEPRKEREVEEPPSDEEDEGGIDEDDLIASTAGVEAAGAAAQQQQQGQQPQGFAPPSVLASASLGLSRAAVVMQRALHAAAVRAPPRRCLTRPQRVAQ</sequence>
<feature type="compositionally biased region" description="Low complexity" evidence="2">
    <location>
        <begin position="373"/>
        <end position="395"/>
    </location>
</feature>
<evidence type="ECO:0000256" key="2">
    <source>
        <dbReference type="SAM" id="MobiDB-lite"/>
    </source>
</evidence>
<keyword evidence="4" id="KW-1185">Reference proteome</keyword>
<dbReference type="SMART" id="SM00698">
    <property type="entry name" value="MORN"/>
    <property type="match status" value="2"/>
</dbReference>
<dbReference type="Pfam" id="PF02493">
    <property type="entry name" value="MORN"/>
    <property type="match status" value="3"/>
</dbReference>
<dbReference type="OrthoDB" id="423343at2759"/>
<keyword evidence="1" id="KW-0677">Repeat</keyword>
<organism evidence="3 4">
    <name type="scientific">Chlorella sorokiniana</name>
    <name type="common">Freshwater green alga</name>
    <dbReference type="NCBI Taxonomy" id="3076"/>
    <lineage>
        <taxon>Eukaryota</taxon>
        <taxon>Viridiplantae</taxon>
        <taxon>Chlorophyta</taxon>
        <taxon>core chlorophytes</taxon>
        <taxon>Trebouxiophyceae</taxon>
        <taxon>Chlorellales</taxon>
        <taxon>Chlorellaceae</taxon>
        <taxon>Chlorella clade</taxon>
        <taxon>Chlorella</taxon>
    </lineage>
</organism>
<name>A0A2P6U4B8_CHLSO</name>
<dbReference type="PANTHER" id="PTHR43215:SF13">
    <property type="entry name" value="PROTEIN TIC 100"/>
    <property type="match status" value="1"/>
</dbReference>
<feature type="compositionally biased region" description="Basic and acidic residues" evidence="2">
    <location>
        <begin position="307"/>
        <end position="347"/>
    </location>
</feature>
<dbReference type="InterPro" id="IPR003409">
    <property type="entry name" value="MORN"/>
</dbReference>
<comment type="caution">
    <text evidence="3">The sequence shown here is derived from an EMBL/GenBank/DDBJ whole genome shotgun (WGS) entry which is preliminary data.</text>
</comment>
<dbReference type="PANTHER" id="PTHR43215">
    <property type="entry name" value="RADIAL SPOKE HEAD 1 HOMOLOG"/>
    <property type="match status" value="1"/>
</dbReference>
<dbReference type="STRING" id="3076.A0A2P6U4B8"/>